<feature type="transmembrane region" description="Helical" evidence="1">
    <location>
        <begin position="135"/>
        <end position="155"/>
    </location>
</feature>
<feature type="transmembrane region" description="Helical" evidence="1">
    <location>
        <begin position="20"/>
        <end position="38"/>
    </location>
</feature>
<reference evidence="2 3" key="1">
    <citation type="submission" date="2020-08" db="EMBL/GenBank/DDBJ databases">
        <title>Genome public.</title>
        <authorList>
            <person name="Liu C."/>
            <person name="Sun Q."/>
        </authorList>
    </citation>
    <scope>NUCLEOTIDE SEQUENCE [LARGE SCALE GENOMIC DNA]</scope>
    <source>
        <strain evidence="2 3">NSJ-9</strain>
    </source>
</reference>
<dbReference type="EMBL" id="JACOPG010000002">
    <property type="protein sequence ID" value="MBC5686163.1"/>
    <property type="molecule type" value="Genomic_DNA"/>
</dbReference>
<comment type="caution">
    <text evidence="2">The sequence shown here is derived from an EMBL/GenBank/DDBJ whole genome shotgun (WGS) entry which is preliminary data.</text>
</comment>
<name>A0ABR7GGA1_9FIRM</name>
<sequence length="300" mass="34159">MRKYIKRLKARISLNKKQVITYSILRTLVILTAVRCIFTRNYESLAICILSLILFLLPSLFEQLLKIEIPPVFQMIIYVFIYAAEILGEVNKYYTAIPGWDTMLHTINGFLCAAIGFSLFNILNRGSKSMQLSPFYLAIVAFCFSMTVGVIWEFIEFTFDQVFLLDMQKDFIVSNIGSVTLDESKTQTPVRIYDITKTIIETKNGDTYVVDGGYLDIGIIDTMKDLIVNFVGALVFSVIGYFYEAKHKAKSLAKDLLIEPLTEDAIKEYDDDIEKSVNSKGIRNIHDSGGYGCQRGHHQR</sequence>
<keyword evidence="1" id="KW-1133">Transmembrane helix</keyword>
<proteinExistence type="predicted"/>
<dbReference type="Proteomes" id="UP000643810">
    <property type="component" value="Unassembled WGS sequence"/>
</dbReference>
<dbReference type="RefSeq" id="WP_186854150.1">
    <property type="nucleotide sequence ID" value="NZ_JACOPG010000002.1"/>
</dbReference>
<feature type="transmembrane region" description="Helical" evidence="1">
    <location>
        <begin position="226"/>
        <end position="243"/>
    </location>
</feature>
<keyword evidence="1" id="KW-0812">Transmembrane</keyword>
<feature type="transmembrane region" description="Helical" evidence="1">
    <location>
        <begin position="72"/>
        <end position="90"/>
    </location>
</feature>
<keyword evidence="1" id="KW-0472">Membrane</keyword>
<gene>
    <name evidence="2" type="ORF">H8R94_06010</name>
</gene>
<dbReference type="Pfam" id="PF09997">
    <property type="entry name" value="DUF2238"/>
    <property type="match status" value="1"/>
</dbReference>
<protein>
    <submittedName>
        <fullName evidence="2">Uncharacterized protein</fullName>
    </submittedName>
</protein>
<dbReference type="InterPro" id="IPR014509">
    <property type="entry name" value="YjdF-like"/>
</dbReference>
<keyword evidence="3" id="KW-1185">Reference proteome</keyword>
<evidence type="ECO:0000256" key="1">
    <source>
        <dbReference type="SAM" id="Phobius"/>
    </source>
</evidence>
<feature type="transmembrane region" description="Helical" evidence="1">
    <location>
        <begin position="44"/>
        <end position="65"/>
    </location>
</feature>
<accession>A0ABR7GGA1</accession>
<feature type="transmembrane region" description="Helical" evidence="1">
    <location>
        <begin position="102"/>
        <end position="123"/>
    </location>
</feature>
<organism evidence="2 3">
    <name type="scientific">Roseburia lenta</name>
    <dbReference type="NCBI Taxonomy" id="2763061"/>
    <lineage>
        <taxon>Bacteria</taxon>
        <taxon>Bacillati</taxon>
        <taxon>Bacillota</taxon>
        <taxon>Clostridia</taxon>
        <taxon>Lachnospirales</taxon>
        <taxon>Lachnospiraceae</taxon>
        <taxon>Roseburia</taxon>
    </lineage>
</organism>
<evidence type="ECO:0000313" key="3">
    <source>
        <dbReference type="Proteomes" id="UP000643810"/>
    </source>
</evidence>
<evidence type="ECO:0000313" key="2">
    <source>
        <dbReference type="EMBL" id="MBC5686163.1"/>
    </source>
</evidence>